<organism evidence="1 2">
    <name type="scientific">Gonapodya prolifera (strain JEL478)</name>
    <name type="common">Monoblepharis prolifera</name>
    <dbReference type="NCBI Taxonomy" id="1344416"/>
    <lineage>
        <taxon>Eukaryota</taxon>
        <taxon>Fungi</taxon>
        <taxon>Fungi incertae sedis</taxon>
        <taxon>Chytridiomycota</taxon>
        <taxon>Chytridiomycota incertae sedis</taxon>
        <taxon>Monoblepharidomycetes</taxon>
        <taxon>Monoblepharidales</taxon>
        <taxon>Gonapodyaceae</taxon>
        <taxon>Gonapodya</taxon>
    </lineage>
</organism>
<evidence type="ECO:0000313" key="2">
    <source>
        <dbReference type="Proteomes" id="UP000070544"/>
    </source>
</evidence>
<dbReference type="Proteomes" id="UP000070544">
    <property type="component" value="Unassembled WGS sequence"/>
</dbReference>
<accession>A0A139ACR2</accession>
<reference evidence="1 2" key="1">
    <citation type="journal article" date="2015" name="Genome Biol. Evol.">
        <title>Phylogenomic analyses indicate that early fungi evolved digesting cell walls of algal ancestors of land plants.</title>
        <authorList>
            <person name="Chang Y."/>
            <person name="Wang S."/>
            <person name="Sekimoto S."/>
            <person name="Aerts A.L."/>
            <person name="Choi C."/>
            <person name="Clum A."/>
            <person name="LaButti K.M."/>
            <person name="Lindquist E.A."/>
            <person name="Yee Ngan C."/>
            <person name="Ohm R.A."/>
            <person name="Salamov A.A."/>
            <person name="Grigoriev I.V."/>
            <person name="Spatafora J.W."/>
            <person name="Berbee M.L."/>
        </authorList>
    </citation>
    <scope>NUCLEOTIDE SEQUENCE [LARGE SCALE GENOMIC DNA]</scope>
    <source>
        <strain evidence="1 2">JEL478</strain>
    </source>
</reference>
<name>A0A139ACR2_GONPJ</name>
<evidence type="ECO:0000313" key="1">
    <source>
        <dbReference type="EMBL" id="KXS14235.1"/>
    </source>
</evidence>
<proteinExistence type="predicted"/>
<protein>
    <submittedName>
        <fullName evidence="1">Uncharacterized protein</fullName>
    </submittedName>
</protein>
<dbReference type="OrthoDB" id="7130006at2759"/>
<dbReference type="AlphaFoldDB" id="A0A139ACR2"/>
<dbReference type="EMBL" id="KQ965770">
    <property type="protein sequence ID" value="KXS14235.1"/>
    <property type="molecule type" value="Genomic_DNA"/>
</dbReference>
<sequence length="64" mass="7455">MIYSITNTITSSFRLYHYRMHRKLDHELLTATKITVPVGGAAFAKEIIVSPRSWVEYWCPNLVQ</sequence>
<dbReference type="InterPro" id="IPR029058">
    <property type="entry name" value="AB_hydrolase_fold"/>
</dbReference>
<keyword evidence="2" id="KW-1185">Reference proteome</keyword>
<dbReference type="Gene3D" id="3.40.50.1820">
    <property type="entry name" value="alpha/beta hydrolase"/>
    <property type="match status" value="1"/>
</dbReference>
<gene>
    <name evidence="1" type="ORF">M427DRAFT_135855</name>
</gene>